<evidence type="ECO:0000313" key="6">
    <source>
        <dbReference type="Proteomes" id="UP001596045"/>
    </source>
</evidence>
<dbReference type="PANTHER" id="PTHR34720:SF9">
    <property type="entry name" value="BLR4714 PROTEIN"/>
    <property type="match status" value="1"/>
</dbReference>
<evidence type="ECO:0000313" key="5">
    <source>
        <dbReference type="EMBL" id="MFC5475427.1"/>
    </source>
</evidence>
<dbReference type="EMBL" id="JBHSMT010000027">
    <property type="protein sequence ID" value="MFC5475427.1"/>
    <property type="molecule type" value="Genomic_DNA"/>
</dbReference>
<dbReference type="RefSeq" id="WP_378998715.1">
    <property type="nucleotide sequence ID" value="NZ_JBHSMT010000027.1"/>
</dbReference>
<feature type="compositionally biased region" description="Polar residues" evidence="2">
    <location>
        <begin position="1"/>
        <end position="16"/>
    </location>
</feature>
<name>A0ABW0MDX9_9BURK</name>
<organism evidence="5 6">
    <name type="scientific">Paraherbaspirillum soli</name>
    <dbReference type="NCBI Taxonomy" id="631222"/>
    <lineage>
        <taxon>Bacteria</taxon>
        <taxon>Pseudomonadati</taxon>
        <taxon>Pseudomonadota</taxon>
        <taxon>Betaproteobacteria</taxon>
        <taxon>Burkholderiales</taxon>
        <taxon>Oxalobacteraceae</taxon>
        <taxon>Paraherbaspirillum</taxon>
    </lineage>
</organism>
<feature type="domain" description="DUF4347" evidence="4">
    <location>
        <begin position="91"/>
        <end position="250"/>
    </location>
</feature>
<feature type="compositionally biased region" description="Gly residues" evidence="2">
    <location>
        <begin position="442"/>
        <end position="453"/>
    </location>
</feature>
<feature type="region of interest" description="Disordered" evidence="2">
    <location>
        <begin position="431"/>
        <end position="453"/>
    </location>
</feature>
<feature type="region of interest" description="Disordered" evidence="2">
    <location>
        <begin position="1"/>
        <end position="27"/>
    </location>
</feature>
<dbReference type="PANTHER" id="PTHR34720">
    <property type="entry name" value="MICROCYSTIN DEPENDENT PROTEIN"/>
    <property type="match status" value="1"/>
</dbReference>
<comment type="caution">
    <text evidence="5">The sequence shown here is derived from an EMBL/GenBank/DDBJ whole genome shotgun (WGS) entry which is preliminary data.</text>
</comment>
<dbReference type="Gene3D" id="2.60.40.1220">
    <property type="match status" value="8"/>
</dbReference>
<accession>A0ABW0MDX9</accession>
<protein>
    <submittedName>
        <fullName evidence="5">Ig-like domain-containing protein</fullName>
    </submittedName>
</protein>
<gene>
    <name evidence="5" type="ORF">ACFPM8_15815</name>
</gene>
<evidence type="ECO:0000259" key="3">
    <source>
        <dbReference type="Pfam" id="PF13205"/>
    </source>
</evidence>
<sequence>MWWSKQSSRNNQQARMQSAAPAPKRRAPLIMPLEPRFMFDGAVAVAAAHADGPHPAAEHGHAAPDQLHPIEAAVKAVAAASAAPTTPRPAVLFIDARVSDPASLVKGVAAGTEVVYLQANQDGLLQIASYLAQHHEAGSVEIVAHGNDGELFLGSTDLNADNINAHAQTLAAIGGNLRQGADILLYACNTAADARGVAFVDTLAQLTGHNIAASSNATGVGGDWNLEVTTGNISAVPVLSAQALAHYDYSLGNTNVSTDAQLQAAIAADNASNSNDTITLTSDITFASAADTLVINHTGSGTLTIDGGGHTINGNYLNRIISISAGHVIIENVTIEHGLLAGAGGAAGHAGSNELGAGISNAGILTLNNVIVTQNVATGGGGGGGVSISYVGGGGGGGGGASGRGGAAGGIAGPGTGNYAGAAGSGSSGGRGGSYDGIHLDGSGGTSSGGGAGGNSGSTGYSAGGNGATASGGGLTIGGGGGGGGWDATGGTGGNAAGGIFNSGTLYVIGSSAITNNLGAAGGAGGGGGSGNHGGVGGQGVGGIWNSGGGTLEMTASAYAAMSGNVGSSGSIGGVVNGGNNTGVTSPTAAARINTGSGIINTNYVPPAPVVSSIAIVGGSPNNAGSEQFTVTFSESVTGVDISDFTLTDTGTAAGTIASVSGSGSTYTVTVNGVSGDGTMRLDLNSSGTGITDGSSTPIASGYTSGQVYTLDHTAPTVSSINRVGSSTNNAGSEQFTVTFSESVTGVDISDFTLTDGGTATGTIASVSGSGSTYTVTVNGVTGDGTMRLDLNSSGTGIADAATNAIAAGFTSGQSYTLDHTAPSVSSITRVGSSTNNANSEQFTVTFSESVTGVDISDFTLTNTGTAAGTIASVSGSGNTYTVTVNGVTGDGTMRLDLNSSGTGIADSASNAIAAGFTAGQAYTLEHTPPSVTSINRVGSSTNNAGSEQFTVTFSESVTGVDISDFTLTNTGGVTGTIASVSGSGSTYTVTVNGVSGDGTMRLDLNSSGTGIADAASNAIAAGFTSGQVYTLDHTAPTVSSITRVGSSVNNAGSEQFTVTFSESVTGVDISDFTLTNTGTAAGTIASVSGSGSTYTVTVNGVTGDGTMRLDLNSSGTGIADAATNAIAAGFTSGQIYTLDHTAPTVSSINRVGSSTNNANSEQFTVTFSESVTGVDISDFTLTNTGGVTGTIASVSGSGSTYTVTVNGVTGDGTMRLDLNSSGTGIADAASNAIAAGFTSGQVYTLDHTAPTVSSITRVGSSVNNANSEQFTVTFSESVTGVDISDFTLTNTGTAAGTIASVSGSGNTYTVTVNGVTGDGTMRLDLNSSGTGIADAAGNAIAAGFTAGQAYTLEHTPPTVTSVGVPANATYIAGQNLDFTVNFSEAVTVIGTPEMTLTLDTGGTVHADYLSGSGTSALTFRYTIVSGEMDATGVAVGGSLIANGGTVRDAAGNDALLTLNSVASTAGVLVDSIAPTVSSVGVPANGTYGAGQDLVFTVNFSENVVVDTGDGTPYLSVVLDTGGTVHATYIGGSGTSALSFRYTVASGNNDSDGIVLGAAISANGGTIKDAATNAAVLTLNSVASTTGVLVDAIPPTVSSIHTVAGSPNNLGSETFTVTFSSAVTGVDISDFTLHDSGTATGTIASVSGSGSTYTVTINGVTGDGTMRLDLNSSGTGITDAFGNAIATGFTGGQSYTLDHTQPAVTGMTVPANGTYGVGQNLDFTVTFSEAVTVSGTPRIAITLDTGGTVYANYLAGSGSTTLTFRLTVVGGEQDLTGIATAAAIDANGGAIRDAAANNALLNLGDEPSTAGIDIDAVPPVVQSVGVPANGTYGTGQDLDFTVDFNKVVTVNTGGGVPYLSVTLDTGGTVHASYVSGSGTSTLTFRYQVVSGNDDSDGIALGASLTVNGGTIRDATGNDATLTLNSVASTAGVLVDAIPPTVSAIHTVAGSPNNLGSETFTVTFSSAVTGVDISDFTLHDSGTAAGTIASVSGSGSTYTVTVNGVSGDGTMRLDLNNSGTGITDAFGNAIATGFTAGQSYTLDHTSPTVTGMTVPANGTYVAGQNLDFTVTFSEAVTISGTPRIAITLDTGGTVYADYLAGSGSTTLAFRLTVAAGEQDLTGIVTAASIDANGGAIRDAAANNALLNLGDEPSTTGIQVDAIAPIVASVEVPANGTYGAGQTLDFTVNLSKNVTLDTSGGTPYITLTLDNGGTVDAFYIAGSGSSALTFRYTVAAGNLDTDGIALGSTMVLNGATMVDAHGNAALPALAGVASTAGVLVDAVSPVVSAIAINGPSLTNAASVTYTVTFSENVTGVDASDFTLSAGGSVVGHIASVAALNGHTYTVTVDGISGDGALRLDLNGSGTGIADLASNPIATGFTGGAAYTFDHAAPTVVSVGVPAAGTYLAGQTLDFTVNFDQAVIVGAGGTGPRIALTLADGGTVYADYVAGSGSNTLTFRYVVAAGNRHSDGIGLASALNLNGSSLQDALGNNADPTLHGVGPTANIDVGPLPGPTSTPPIAGGPGRGLLERGNGLQLMSAVDPFIWVLPTASAPAQLPETMPATAQATWSSVPLLSAGQQGYGHVDAGVSRGSESAVGSTGFSSASPSFIHQLVSPPPTELVALGSAGIDRSDNLSWQAPPAAEQTPEPLLMLREQPAERPLAELPPPLAGKASLNEQFARYGQAAREREKSALLNHARRHG</sequence>
<evidence type="ECO:0000256" key="1">
    <source>
        <dbReference type="ARBA" id="ARBA00022729"/>
    </source>
</evidence>
<dbReference type="SMART" id="SM00710">
    <property type="entry name" value="PbH1"/>
    <property type="match status" value="14"/>
</dbReference>
<dbReference type="InterPro" id="IPR025592">
    <property type="entry name" value="DUF4347"/>
</dbReference>
<keyword evidence="1" id="KW-0732">Signal</keyword>
<feature type="region of interest" description="Disordered" evidence="2">
    <location>
        <begin position="2680"/>
        <end position="2700"/>
    </location>
</feature>
<evidence type="ECO:0000256" key="2">
    <source>
        <dbReference type="SAM" id="MobiDB-lite"/>
    </source>
</evidence>
<feature type="domain" description="SbsA Ig-like" evidence="3">
    <location>
        <begin position="1698"/>
        <end position="1797"/>
    </location>
</feature>
<dbReference type="InterPro" id="IPR014755">
    <property type="entry name" value="Cu-Rt/internalin_Ig-like"/>
</dbReference>
<dbReference type="Pfam" id="PF14252">
    <property type="entry name" value="DUF4347"/>
    <property type="match status" value="1"/>
</dbReference>
<dbReference type="Proteomes" id="UP001596045">
    <property type="component" value="Unassembled WGS sequence"/>
</dbReference>
<keyword evidence="6" id="KW-1185">Reference proteome</keyword>
<evidence type="ECO:0000259" key="4">
    <source>
        <dbReference type="Pfam" id="PF14252"/>
    </source>
</evidence>
<dbReference type="InterPro" id="IPR006626">
    <property type="entry name" value="PbH1"/>
</dbReference>
<proteinExistence type="predicted"/>
<dbReference type="Pfam" id="PF13205">
    <property type="entry name" value="Big_5"/>
    <property type="match status" value="1"/>
</dbReference>
<reference evidence="6" key="1">
    <citation type="journal article" date="2019" name="Int. J. Syst. Evol. Microbiol.">
        <title>The Global Catalogue of Microorganisms (GCM) 10K type strain sequencing project: providing services to taxonomists for standard genome sequencing and annotation.</title>
        <authorList>
            <consortium name="The Broad Institute Genomics Platform"/>
            <consortium name="The Broad Institute Genome Sequencing Center for Infectious Disease"/>
            <person name="Wu L."/>
            <person name="Ma J."/>
        </authorList>
    </citation>
    <scope>NUCLEOTIDE SEQUENCE [LARGE SCALE GENOMIC DNA]</scope>
    <source>
        <strain evidence="6">JCM 17066</strain>
    </source>
</reference>
<dbReference type="InterPro" id="IPR032812">
    <property type="entry name" value="SbsA_Ig"/>
</dbReference>